<dbReference type="Pfam" id="PF00202">
    <property type="entry name" value="Aminotran_3"/>
    <property type="match status" value="1"/>
</dbReference>
<evidence type="ECO:0000256" key="7">
    <source>
        <dbReference type="HAMAP-Rule" id="MF_00375"/>
    </source>
</evidence>
<evidence type="ECO:0000256" key="4">
    <source>
        <dbReference type="ARBA" id="ARBA00022898"/>
    </source>
</evidence>
<reference evidence="8 9" key="1">
    <citation type="submission" date="2019-11" db="EMBL/GenBank/DDBJ databases">
        <authorList>
            <person name="Zheng R.K."/>
            <person name="Sun C.M."/>
        </authorList>
    </citation>
    <scope>NUCLEOTIDE SEQUENCE [LARGE SCALE GENOMIC DNA]</scope>
    <source>
        <strain evidence="8 9">SRB007</strain>
    </source>
</reference>
<dbReference type="KEGG" id="psel:GM415_02950"/>
<keyword evidence="5 7" id="KW-0413">Isomerase</keyword>
<proteinExistence type="inferred from homology"/>
<dbReference type="NCBIfam" id="TIGR00713">
    <property type="entry name" value="hemL"/>
    <property type="match status" value="1"/>
</dbReference>
<keyword evidence="7" id="KW-0963">Cytoplasm</keyword>
<dbReference type="InterPro" id="IPR005814">
    <property type="entry name" value="Aminotrans_3"/>
</dbReference>
<dbReference type="RefSeq" id="WP_158946346.1">
    <property type="nucleotide sequence ID" value="NZ_CP046400.1"/>
</dbReference>
<dbReference type="EC" id="5.4.3.8" evidence="7"/>
<comment type="subunit">
    <text evidence="7">Homodimer.</text>
</comment>
<dbReference type="Proteomes" id="UP000428328">
    <property type="component" value="Chromosome"/>
</dbReference>
<dbReference type="InterPro" id="IPR049704">
    <property type="entry name" value="Aminotrans_3_PPA_site"/>
</dbReference>
<dbReference type="GO" id="GO:0006782">
    <property type="term" value="P:protoporphyrinogen IX biosynthetic process"/>
    <property type="evidence" value="ECO:0007669"/>
    <property type="project" value="UniProtKB-UniRule"/>
</dbReference>
<dbReference type="AlphaFoldDB" id="A0A6I6JF18"/>
<dbReference type="NCBIfam" id="NF000818">
    <property type="entry name" value="PRK00062.1"/>
    <property type="match status" value="1"/>
</dbReference>
<dbReference type="PANTHER" id="PTHR43713:SF3">
    <property type="entry name" value="GLUTAMATE-1-SEMIALDEHYDE 2,1-AMINOMUTASE 1, CHLOROPLASTIC-RELATED"/>
    <property type="match status" value="1"/>
</dbReference>
<dbReference type="InterPro" id="IPR004639">
    <property type="entry name" value="4pyrrol_synth_GluAld_NH2Trfase"/>
</dbReference>
<evidence type="ECO:0000256" key="3">
    <source>
        <dbReference type="ARBA" id="ARBA00008981"/>
    </source>
</evidence>
<comment type="pathway">
    <text evidence="2">Porphyrin-containing compound metabolism; protoporphyrin-IX biosynthesis; 5-aminolevulinate from L-glutamyl-tRNA(Glu): step 2/2.</text>
</comment>
<accession>A0A6I6JF18</accession>
<dbReference type="GO" id="GO:0030170">
    <property type="term" value="F:pyridoxal phosphate binding"/>
    <property type="evidence" value="ECO:0007669"/>
    <property type="project" value="InterPro"/>
</dbReference>
<evidence type="ECO:0000256" key="1">
    <source>
        <dbReference type="ARBA" id="ARBA00001933"/>
    </source>
</evidence>
<dbReference type="InterPro" id="IPR015421">
    <property type="entry name" value="PyrdxlP-dep_Trfase_major"/>
</dbReference>
<name>A0A6I6JF18_9BACT</name>
<dbReference type="Gene3D" id="3.90.1150.10">
    <property type="entry name" value="Aspartate Aminotransferase, domain 1"/>
    <property type="match status" value="1"/>
</dbReference>
<dbReference type="GO" id="GO:0008483">
    <property type="term" value="F:transaminase activity"/>
    <property type="evidence" value="ECO:0007669"/>
    <property type="project" value="InterPro"/>
</dbReference>
<comment type="cofactor">
    <cofactor evidence="1 7">
        <name>pyridoxal 5'-phosphate</name>
        <dbReference type="ChEBI" id="CHEBI:597326"/>
    </cofactor>
</comment>
<dbReference type="PANTHER" id="PTHR43713">
    <property type="entry name" value="GLUTAMATE-1-SEMIALDEHYDE 2,1-AMINOMUTASE"/>
    <property type="match status" value="1"/>
</dbReference>
<evidence type="ECO:0000256" key="5">
    <source>
        <dbReference type="ARBA" id="ARBA00023235"/>
    </source>
</evidence>
<keyword evidence="9" id="KW-1185">Reference proteome</keyword>
<protein>
    <recommendedName>
        <fullName evidence="7">Glutamate-1-semialdehyde 2,1-aminomutase</fullName>
        <shortName evidence="7">GSA</shortName>
        <ecNumber evidence="7">5.4.3.8</ecNumber>
    </recommendedName>
    <alternativeName>
        <fullName evidence="7">Glutamate-1-semialdehyde aminotransferase</fullName>
        <shortName evidence="7">GSA-AT</shortName>
    </alternativeName>
</protein>
<sequence length="419" mass="44769">MNSKDLYAKAQTLMPGGVNSPLRACKYVHSEPVFIENAKGAYLYDVEGRKYIDYVFSWGPQILGHQDPAVSAAAHKAIDAGSSYGAPCLGEVTLAEEIQKLMPSMEMMRMVSSGTEATMSALRLARGYTGRKKFVKFIGNYHGHADAFLAAAGSAAATVPGTPGVPEEVTRHTLLAQYNDLDAVKAHFEADGGDIACVIVEPAAGNMGLVLPKDGFLKGLRDLCTEYGAVLIFDEVITGFRLSLGGAQARYGITPDLTTLGKIIGGGFPVGCYGGKREIMEHMAPVGGVFQAGTLSGNPVAMAAGLATLKRLQECDYDVLEARTKAFAEELASIVASKGKPTFLNQVGSAFTMYFSDKPVTNMIESGQCDADTFASYWQQMMAQGIYLAPAGFECAFTSFAHTDEDFEKTLEAAKQVKF</sequence>
<comment type="subcellular location">
    <subcellularLocation>
        <location evidence="7">Cytoplasm</location>
    </subcellularLocation>
</comment>
<evidence type="ECO:0000256" key="2">
    <source>
        <dbReference type="ARBA" id="ARBA00004819"/>
    </source>
</evidence>
<dbReference type="InterPro" id="IPR015424">
    <property type="entry name" value="PyrdxlP-dep_Trfase"/>
</dbReference>
<dbReference type="CDD" id="cd00610">
    <property type="entry name" value="OAT_like"/>
    <property type="match status" value="1"/>
</dbReference>
<comment type="similarity">
    <text evidence="3 7">Belongs to the class-III pyridoxal-phosphate-dependent aminotransferase family. HemL subfamily.</text>
</comment>
<keyword evidence="6 7" id="KW-0627">Porphyrin biosynthesis</keyword>
<dbReference type="EMBL" id="CP046400">
    <property type="protein sequence ID" value="QGY39123.1"/>
    <property type="molecule type" value="Genomic_DNA"/>
</dbReference>
<feature type="modified residue" description="N6-(pyridoxal phosphate)lysine" evidence="7">
    <location>
        <position position="262"/>
    </location>
</feature>
<evidence type="ECO:0000313" key="8">
    <source>
        <dbReference type="EMBL" id="QGY39123.1"/>
    </source>
</evidence>
<organism evidence="8 9">
    <name type="scientific">Pseudodesulfovibrio cashew</name>
    <dbReference type="NCBI Taxonomy" id="2678688"/>
    <lineage>
        <taxon>Bacteria</taxon>
        <taxon>Pseudomonadati</taxon>
        <taxon>Thermodesulfobacteriota</taxon>
        <taxon>Desulfovibrionia</taxon>
        <taxon>Desulfovibrionales</taxon>
        <taxon>Desulfovibrionaceae</taxon>
    </lineage>
</organism>
<dbReference type="HAMAP" id="MF_00375">
    <property type="entry name" value="HemL_aminotrans_3"/>
    <property type="match status" value="1"/>
</dbReference>
<dbReference type="SUPFAM" id="SSF53383">
    <property type="entry name" value="PLP-dependent transferases"/>
    <property type="match status" value="1"/>
</dbReference>
<dbReference type="Gene3D" id="3.40.640.10">
    <property type="entry name" value="Type I PLP-dependent aspartate aminotransferase-like (Major domain)"/>
    <property type="match status" value="1"/>
</dbReference>
<dbReference type="UniPathway" id="UPA00251">
    <property type="reaction ID" value="UER00317"/>
</dbReference>
<dbReference type="InterPro" id="IPR015422">
    <property type="entry name" value="PyrdxlP-dep_Trfase_small"/>
</dbReference>
<comment type="catalytic activity">
    <reaction evidence="7">
        <text>(S)-4-amino-5-oxopentanoate = 5-aminolevulinate</text>
        <dbReference type="Rhea" id="RHEA:14265"/>
        <dbReference type="ChEBI" id="CHEBI:57501"/>
        <dbReference type="ChEBI" id="CHEBI:356416"/>
        <dbReference type="EC" id="5.4.3.8"/>
    </reaction>
</comment>
<dbReference type="FunFam" id="3.40.640.10:FF:000021">
    <property type="entry name" value="Glutamate-1-semialdehyde 2,1-aminomutase"/>
    <property type="match status" value="1"/>
</dbReference>
<evidence type="ECO:0000256" key="6">
    <source>
        <dbReference type="ARBA" id="ARBA00023244"/>
    </source>
</evidence>
<gene>
    <name evidence="7 8" type="primary">hemL</name>
    <name evidence="8" type="ORF">GM415_02950</name>
</gene>
<keyword evidence="4 7" id="KW-0663">Pyridoxal phosphate</keyword>
<dbReference type="GO" id="GO:0042286">
    <property type="term" value="F:glutamate-1-semialdehyde 2,1-aminomutase activity"/>
    <property type="evidence" value="ECO:0007669"/>
    <property type="project" value="UniProtKB-UniRule"/>
</dbReference>
<dbReference type="PROSITE" id="PS00600">
    <property type="entry name" value="AA_TRANSFER_CLASS_3"/>
    <property type="match status" value="1"/>
</dbReference>
<dbReference type="GO" id="GO:0005737">
    <property type="term" value="C:cytoplasm"/>
    <property type="evidence" value="ECO:0007669"/>
    <property type="project" value="UniProtKB-SubCell"/>
</dbReference>
<evidence type="ECO:0000313" key="9">
    <source>
        <dbReference type="Proteomes" id="UP000428328"/>
    </source>
</evidence>